<gene>
    <name evidence="1" type="ORF">H8B17_09300</name>
</gene>
<reference evidence="1 2" key="1">
    <citation type="submission" date="2020-08" db="EMBL/GenBank/DDBJ databases">
        <title>Sphingobacterium sp. DN00404 isolated from aquaculture water.</title>
        <authorList>
            <person name="Zhang M."/>
        </authorList>
    </citation>
    <scope>NUCLEOTIDE SEQUENCE [LARGE SCALE GENOMIC DNA]</scope>
    <source>
        <strain evidence="1 2">KCTC 32294</strain>
    </source>
</reference>
<evidence type="ECO:0000313" key="1">
    <source>
        <dbReference type="EMBL" id="MBD1425776.1"/>
    </source>
</evidence>
<dbReference type="Proteomes" id="UP000606494">
    <property type="component" value="Unassembled WGS sequence"/>
</dbReference>
<comment type="caution">
    <text evidence="1">The sequence shown here is derived from an EMBL/GenBank/DDBJ whole genome shotgun (WGS) entry which is preliminary data.</text>
</comment>
<sequence>MARRKGYGLLCPANGFTLVIPKKQKIISAHFNHIILMDPISIYFFALASIIGLESTSIVSQKATITINPVERTFEIQQEDLFAIIVTEADSIVVVHEIQQIAEFNKNKAKRTDNGLTVDTIVFSSRNQQLNAALKGRYTDPGVWAKAGIHLDSTSTYSFSLMNFPDWNMQSSDAVLNENYWSWPTDKTVTIILEPYKNIPEEYRQHRQSLLPSWQQGLDSRSK</sequence>
<keyword evidence="2" id="KW-1185">Reference proteome</keyword>
<dbReference type="RefSeq" id="WP_190308908.1">
    <property type="nucleotide sequence ID" value="NZ_JACNYK010000002.1"/>
</dbReference>
<accession>A0ABR7Y3E1</accession>
<organism evidence="1 2">
    <name type="scientific">Sphingobacterium arenae</name>
    <dbReference type="NCBI Taxonomy" id="1280598"/>
    <lineage>
        <taxon>Bacteria</taxon>
        <taxon>Pseudomonadati</taxon>
        <taxon>Bacteroidota</taxon>
        <taxon>Sphingobacteriia</taxon>
        <taxon>Sphingobacteriales</taxon>
        <taxon>Sphingobacteriaceae</taxon>
        <taxon>Sphingobacterium</taxon>
    </lineage>
</organism>
<name>A0ABR7Y3E1_9SPHI</name>
<protein>
    <submittedName>
        <fullName evidence="1">Uncharacterized protein</fullName>
    </submittedName>
</protein>
<dbReference type="EMBL" id="JACNYK010000002">
    <property type="protein sequence ID" value="MBD1425776.1"/>
    <property type="molecule type" value="Genomic_DNA"/>
</dbReference>
<proteinExistence type="predicted"/>
<evidence type="ECO:0000313" key="2">
    <source>
        <dbReference type="Proteomes" id="UP000606494"/>
    </source>
</evidence>